<dbReference type="AlphaFoldDB" id="A0A1I4SRE0"/>
<organism evidence="2 3">
    <name type="scientific">Methanolobus profundi</name>
    <dbReference type="NCBI Taxonomy" id="487685"/>
    <lineage>
        <taxon>Archaea</taxon>
        <taxon>Methanobacteriati</taxon>
        <taxon>Methanobacteriota</taxon>
        <taxon>Stenosarchaea group</taxon>
        <taxon>Methanomicrobia</taxon>
        <taxon>Methanosarcinales</taxon>
        <taxon>Methanosarcinaceae</taxon>
        <taxon>Methanolobus</taxon>
    </lineage>
</organism>
<evidence type="ECO:0000313" key="2">
    <source>
        <dbReference type="EMBL" id="SFM66981.1"/>
    </source>
</evidence>
<dbReference type="STRING" id="487685.SAMN04488696_1973"/>
<dbReference type="RefSeq" id="WP_091936453.1">
    <property type="nucleotide sequence ID" value="NZ_FOUJ01000004.1"/>
</dbReference>
<keyword evidence="3" id="KW-1185">Reference proteome</keyword>
<dbReference type="InterPro" id="IPR055690">
    <property type="entry name" value="DUF7266"/>
</dbReference>
<feature type="transmembrane region" description="Helical" evidence="1">
    <location>
        <begin position="12"/>
        <end position="40"/>
    </location>
</feature>
<gene>
    <name evidence="2" type="ORF">SAMN04488696_1973</name>
</gene>
<keyword evidence="1" id="KW-0812">Transmembrane</keyword>
<protein>
    <submittedName>
        <fullName evidence="2">Uncharacterized protein</fullName>
    </submittedName>
</protein>
<keyword evidence="1" id="KW-0472">Membrane</keyword>
<dbReference type="OrthoDB" id="118020at2157"/>
<dbReference type="EMBL" id="FOUJ01000004">
    <property type="protein sequence ID" value="SFM66981.1"/>
    <property type="molecule type" value="Genomic_DNA"/>
</dbReference>
<evidence type="ECO:0000313" key="3">
    <source>
        <dbReference type="Proteomes" id="UP000198535"/>
    </source>
</evidence>
<dbReference type="Pfam" id="PF23928">
    <property type="entry name" value="DUF7266"/>
    <property type="match status" value="1"/>
</dbReference>
<proteinExistence type="predicted"/>
<reference evidence="3" key="1">
    <citation type="submission" date="2016-10" db="EMBL/GenBank/DDBJ databases">
        <authorList>
            <person name="Varghese N."/>
            <person name="Submissions S."/>
        </authorList>
    </citation>
    <scope>NUCLEOTIDE SEQUENCE [LARGE SCALE GENOMIC DNA]</scope>
    <source>
        <strain evidence="3">Mob M</strain>
    </source>
</reference>
<evidence type="ECO:0000256" key="1">
    <source>
        <dbReference type="SAM" id="Phobius"/>
    </source>
</evidence>
<keyword evidence="1" id="KW-1133">Transmembrane helix</keyword>
<dbReference type="Proteomes" id="UP000198535">
    <property type="component" value="Unassembled WGS sequence"/>
</dbReference>
<sequence>MKLRNLNEDDNAVSITIGFILTFSITVIILVTILSSFYSLMDRAEQTVMRDEFEIHGNDIAVRIATIDTMIGTATNAGSDVGELRYELSLPERIAGKTYSIEIVNSSKGIVFMSEEREETKIIVPYYTKNTVVHSTTLHSPKGEYIIRYDPGANAIIIS</sequence>
<name>A0A1I4SRE0_9EURY</name>
<accession>A0A1I4SRE0</accession>